<evidence type="ECO:0000313" key="1">
    <source>
        <dbReference type="EMBL" id="MED3562425.1"/>
    </source>
</evidence>
<proteinExistence type="predicted"/>
<dbReference type="RefSeq" id="WP_327967351.1">
    <property type="nucleotide sequence ID" value="NZ_JARMQG010000084.1"/>
</dbReference>
<dbReference type="Proteomes" id="UP001330749">
    <property type="component" value="Unassembled WGS sequence"/>
</dbReference>
<gene>
    <name evidence="1" type="ORF">P4447_08145</name>
</gene>
<reference evidence="1 2" key="1">
    <citation type="submission" date="2023-03" db="EMBL/GenBank/DDBJ databases">
        <title>Bacillus Genome Sequencing.</title>
        <authorList>
            <person name="Dunlap C."/>
        </authorList>
    </citation>
    <scope>NUCLEOTIDE SEQUENCE [LARGE SCALE GENOMIC DNA]</scope>
    <source>
        <strain evidence="1 2">B-14544</strain>
    </source>
</reference>
<protein>
    <submittedName>
        <fullName evidence="1">Uncharacterized protein</fullName>
    </submittedName>
</protein>
<name>A0ABU6N881_9BACI</name>
<comment type="caution">
    <text evidence="1">The sequence shown here is derived from an EMBL/GenBank/DDBJ whole genome shotgun (WGS) entry which is preliminary data.</text>
</comment>
<accession>A0ABU6N881</accession>
<evidence type="ECO:0000313" key="2">
    <source>
        <dbReference type="Proteomes" id="UP001330749"/>
    </source>
</evidence>
<keyword evidence="2" id="KW-1185">Reference proteome</keyword>
<dbReference type="EMBL" id="JARMQG010000084">
    <property type="protein sequence ID" value="MED3562425.1"/>
    <property type="molecule type" value="Genomic_DNA"/>
</dbReference>
<organism evidence="1 2">
    <name type="scientific">Bacillus xiapuensis</name>
    <dbReference type="NCBI Taxonomy" id="2014075"/>
    <lineage>
        <taxon>Bacteria</taxon>
        <taxon>Bacillati</taxon>
        <taxon>Bacillota</taxon>
        <taxon>Bacilli</taxon>
        <taxon>Bacillales</taxon>
        <taxon>Bacillaceae</taxon>
        <taxon>Bacillus</taxon>
    </lineage>
</organism>
<sequence>MKKKYEVKCIMKTGETVRLTVESKTEIQVTTELNKMCKKGVAEVLSIKEKGKPKLSLFNEFAITYI</sequence>